<organism evidence="2 3">
    <name type="scientific">Streptomyces labedae</name>
    <dbReference type="NCBI Taxonomy" id="285569"/>
    <lineage>
        <taxon>Bacteria</taxon>
        <taxon>Bacillati</taxon>
        <taxon>Actinomycetota</taxon>
        <taxon>Actinomycetes</taxon>
        <taxon>Kitasatosporales</taxon>
        <taxon>Streptomycetaceae</taxon>
        <taxon>Streptomyces</taxon>
    </lineage>
</organism>
<evidence type="ECO:0000256" key="1">
    <source>
        <dbReference type="SAM" id="MobiDB-lite"/>
    </source>
</evidence>
<dbReference type="Proteomes" id="UP001500728">
    <property type="component" value="Unassembled WGS sequence"/>
</dbReference>
<proteinExistence type="predicted"/>
<dbReference type="EMBL" id="BAAAUW010000029">
    <property type="protein sequence ID" value="GAA3272735.1"/>
    <property type="molecule type" value="Genomic_DNA"/>
</dbReference>
<evidence type="ECO:0008006" key="4">
    <source>
        <dbReference type="Google" id="ProtNLM"/>
    </source>
</evidence>
<keyword evidence="3" id="KW-1185">Reference proteome</keyword>
<reference evidence="3" key="1">
    <citation type="journal article" date="2019" name="Int. J. Syst. Evol. Microbiol.">
        <title>The Global Catalogue of Microorganisms (GCM) 10K type strain sequencing project: providing services to taxonomists for standard genome sequencing and annotation.</title>
        <authorList>
            <consortium name="The Broad Institute Genomics Platform"/>
            <consortium name="The Broad Institute Genome Sequencing Center for Infectious Disease"/>
            <person name="Wu L."/>
            <person name="Ma J."/>
        </authorList>
    </citation>
    <scope>NUCLEOTIDE SEQUENCE [LARGE SCALE GENOMIC DNA]</scope>
    <source>
        <strain evidence="3">JCM 9381</strain>
    </source>
</reference>
<sequence length="179" mass="19440">MARIRIIKPEAFVSVSLAVVTLTAERTFFGLLTQADDQGRYRDHAAIIAGQLWVLRPEHTPAEVEKDLAQLAERLAGDKPTDRPEDAASGQTGGMTTAPGPDTPGRPVGRAARYAPTAPMPCEQDRVGAPSTGRQPLEGPCEMRWVMTWGGGRRVSRVSGGRSSSSWARRCWCWTQPDA</sequence>
<feature type="region of interest" description="Disordered" evidence="1">
    <location>
        <begin position="75"/>
        <end position="138"/>
    </location>
</feature>
<comment type="caution">
    <text evidence="2">The sequence shown here is derived from an EMBL/GenBank/DDBJ whole genome shotgun (WGS) entry which is preliminary data.</text>
</comment>
<evidence type="ECO:0000313" key="3">
    <source>
        <dbReference type="Proteomes" id="UP001500728"/>
    </source>
</evidence>
<evidence type="ECO:0000313" key="2">
    <source>
        <dbReference type="EMBL" id="GAA3272735.1"/>
    </source>
</evidence>
<feature type="compositionally biased region" description="Basic and acidic residues" evidence="1">
    <location>
        <begin position="75"/>
        <end position="86"/>
    </location>
</feature>
<accession>A0ABP6R5L3</accession>
<gene>
    <name evidence="2" type="ORF">GCM10010469_51020</name>
</gene>
<name>A0ABP6R5L3_9ACTN</name>
<protein>
    <recommendedName>
        <fullName evidence="4">DUF5753 domain-containing protein</fullName>
    </recommendedName>
</protein>